<feature type="transmembrane region" description="Helical" evidence="6">
    <location>
        <begin position="517"/>
        <end position="539"/>
    </location>
</feature>
<name>A0AA96RHA7_9BACL</name>
<comment type="similarity">
    <text evidence="2">Belongs to the oxidase-dependent Fe transporter (OFeT) (TC 9.A.10.1) family.</text>
</comment>
<dbReference type="AlphaFoldDB" id="A0AA96RHA7"/>
<proteinExistence type="inferred from homology"/>
<keyword evidence="7" id="KW-0732">Signal</keyword>
<feature type="transmembrane region" description="Helical" evidence="6">
    <location>
        <begin position="407"/>
        <end position="426"/>
    </location>
</feature>
<gene>
    <name evidence="8" type="ORF">MJA45_25435</name>
</gene>
<keyword evidence="5 6" id="KW-0472">Membrane</keyword>
<dbReference type="GO" id="GO:0033573">
    <property type="term" value="C:high-affinity iron permease complex"/>
    <property type="evidence" value="ECO:0007669"/>
    <property type="project" value="InterPro"/>
</dbReference>
<keyword evidence="9" id="KW-1185">Reference proteome</keyword>
<feature type="signal peptide" evidence="7">
    <location>
        <begin position="1"/>
        <end position="27"/>
    </location>
</feature>
<evidence type="ECO:0000256" key="6">
    <source>
        <dbReference type="SAM" id="Phobius"/>
    </source>
</evidence>
<sequence>MNRQGYPLRSVVLLLALLLGLAGGSAAAVPAAAAGTDGLMPAAGGALVHTTQKEWPEAGRELERFEAEWKAVHAPASPQADQVNAALTAAKAALSRPEADPGAAYKAVSALTKAADAFVKAAETASGSAKGGGPAAAKELLPVLQRMQEAAGNGQAEQARAEFRRFDAQWAKAEPAIRADSVPVYGRLETLLTMARISLQAEPFRAEAAASAIGELRQTVEGYSAGTLAEAAPEAAADGRTVDDALLLLEKAQQAIGSGQPAAAAERMQAFIRLWPSVEGAVLTRAPDVYTAIENRMAEASGDLLSSPPKTEAASRVIEAMRADLEPYRGSVRYTAWDAALILLREGLEALLVLAALLAFLQRSGHSGRQRWVWGGAAAGLVLSAGLAGILTYAVASAAAGGARETMEGVTGLVSVVMMITVGAWLHGKAQVQTWNRYIQNQVGAALAGGSLWSLFAVACLSILREGAETAIFYVGMAPSIDPMQMLTGIAGALAALVVLGWIVVKASVRLPVRPFFLTASLLIYYLVIKFLGQSLHALQVAGPLPATPSAGLPFWEWLGVYPTWETTVPQLAVLAFLAFSFIRTEKKKAAVGGKEAPSRV</sequence>
<organism evidence="8 9">
    <name type="scientific">Paenibacillus aurantius</name>
    <dbReference type="NCBI Taxonomy" id="2918900"/>
    <lineage>
        <taxon>Bacteria</taxon>
        <taxon>Bacillati</taxon>
        <taxon>Bacillota</taxon>
        <taxon>Bacilli</taxon>
        <taxon>Bacillales</taxon>
        <taxon>Paenibacillaceae</taxon>
        <taxon>Paenibacillus</taxon>
    </lineage>
</organism>
<dbReference type="InterPro" id="IPR004923">
    <property type="entry name" value="FTR1/Fip1/EfeU"/>
</dbReference>
<evidence type="ECO:0000256" key="7">
    <source>
        <dbReference type="SAM" id="SignalP"/>
    </source>
</evidence>
<feature type="transmembrane region" description="Helical" evidence="6">
    <location>
        <begin position="446"/>
        <end position="464"/>
    </location>
</feature>
<feature type="transmembrane region" description="Helical" evidence="6">
    <location>
        <begin position="339"/>
        <end position="360"/>
    </location>
</feature>
<feature type="transmembrane region" description="Helical" evidence="6">
    <location>
        <begin position="372"/>
        <end position="395"/>
    </location>
</feature>
<accession>A0AA96RHA7</accession>
<evidence type="ECO:0000256" key="1">
    <source>
        <dbReference type="ARBA" id="ARBA00004141"/>
    </source>
</evidence>
<dbReference type="GO" id="GO:0015093">
    <property type="term" value="F:ferrous iron transmembrane transporter activity"/>
    <property type="evidence" value="ECO:0007669"/>
    <property type="project" value="TreeGrafter"/>
</dbReference>
<dbReference type="PANTHER" id="PTHR31632">
    <property type="entry name" value="IRON TRANSPORTER FTH1"/>
    <property type="match status" value="1"/>
</dbReference>
<evidence type="ECO:0000256" key="3">
    <source>
        <dbReference type="ARBA" id="ARBA00022692"/>
    </source>
</evidence>
<dbReference type="RefSeq" id="WP_315604695.1">
    <property type="nucleotide sequence ID" value="NZ_CP130318.1"/>
</dbReference>
<keyword evidence="3 6" id="KW-0812">Transmembrane</keyword>
<feature type="transmembrane region" description="Helical" evidence="6">
    <location>
        <begin position="484"/>
        <end position="505"/>
    </location>
</feature>
<dbReference type="Pfam" id="PF03239">
    <property type="entry name" value="FTR1"/>
    <property type="match status" value="1"/>
</dbReference>
<comment type="subcellular location">
    <subcellularLocation>
        <location evidence="1">Membrane</location>
        <topology evidence="1">Multi-pass membrane protein</topology>
    </subcellularLocation>
</comment>
<dbReference type="EMBL" id="CP130318">
    <property type="protein sequence ID" value="WNQ10919.1"/>
    <property type="molecule type" value="Genomic_DNA"/>
</dbReference>
<protein>
    <submittedName>
        <fullName evidence="8">FTR1 family protein</fullName>
    </submittedName>
</protein>
<dbReference type="KEGG" id="paun:MJA45_25435"/>
<dbReference type="PANTHER" id="PTHR31632:SF2">
    <property type="entry name" value="PLASMA MEMBRANE IRON PERMEASE"/>
    <property type="match status" value="1"/>
</dbReference>
<evidence type="ECO:0000256" key="2">
    <source>
        <dbReference type="ARBA" id="ARBA00008333"/>
    </source>
</evidence>
<feature type="transmembrane region" description="Helical" evidence="6">
    <location>
        <begin position="559"/>
        <end position="580"/>
    </location>
</feature>
<evidence type="ECO:0000256" key="5">
    <source>
        <dbReference type="ARBA" id="ARBA00023136"/>
    </source>
</evidence>
<evidence type="ECO:0000256" key="4">
    <source>
        <dbReference type="ARBA" id="ARBA00022989"/>
    </source>
</evidence>
<reference evidence="8 9" key="1">
    <citation type="submission" date="2022-02" db="EMBL/GenBank/DDBJ databases">
        <title>Paenibacillus sp. MBLB1776 Whole Genome Shotgun Sequencing.</title>
        <authorList>
            <person name="Hwang C.Y."/>
            <person name="Cho E.-S."/>
            <person name="Seo M.-J."/>
        </authorList>
    </citation>
    <scope>NUCLEOTIDE SEQUENCE [LARGE SCALE GENOMIC DNA]</scope>
    <source>
        <strain evidence="8 9">MBLB1776</strain>
    </source>
</reference>
<feature type="chain" id="PRO_5041741753" evidence="7">
    <location>
        <begin position="28"/>
        <end position="601"/>
    </location>
</feature>
<dbReference type="Proteomes" id="UP001305702">
    <property type="component" value="Chromosome"/>
</dbReference>
<evidence type="ECO:0000313" key="8">
    <source>
        <dbReference type="EMBL" id="WNQ10919.1"/>
    </source>
</evidence>
<keyword evidence="4 6" id="KW-1133">Transmembrane helix</keyword>
<evidence type="ECO:0000313" key="9">
    <source>
        <dbReference type="Proteomes" id="UP001305702"/>
    </source>
</evidence>